<dbReference type="AlphaFoldDB" id="A0A165FSU0"/>
<feature type="domain" description="RlpA-like protein double-psi beta-barrel" evidence="3">
    <location>
        <begin position="55"/>
        <end position="148"/>
    </location>
</feature>
<dbReference type="PANTHER" id="PTHR31836:SF21">
    <property type="entry name" value="EXPANSIN-LIKE PROTEIN 7"/>
    <property type="match status" value="1"/>
</dbReference>
<evidence type="ECO:0000256" key="1">
    <source>
        <dbReference type="ARBA" id="ARBA00022729"/>
    </source>
</evidence>
<keyword evidence="5" id="KW-1185">Reference proteome</keyword>
<keyword evidence="1 2" id="KW-0732">Signal</keyword>
<name>A0A165FSU0_EXIGL</name>
<dbReference type="Pfam" id="PF03330">
    <property type="entry name" value="DPBB_1"/>
    <property type="match status" value="1"/>
</dbReference>
<dbReference type="STRING" id="1314781.A0A165FSU0"/>
<dbReference type="InterPro" id="IPR036908">
    <property type="entry name" value="RlpA-like_sf"/>
</dbReference>
<feature type="non-terminal residue" evidence="4">
    <location>
        <position position="158"/>
    </location>
</feature>
<feature type="chain" id="PRO_5007857906" description="RlpA-like protein double-psi beta-barrel domain-containing protein" evidence="2">
    <location>
        <begin position="20"/>
        <end position="158"/>
    </location>
</feature>
<dbReference type="Gene3D" id="2.40.40.10">
    <property type="entry name" value="RlpA-like domain"/>
    <property type="match status" value="1"/>
</dbReference>
<proteinExistence type="predicted"/>
<gene>
    <name evidence="4" type="ORF">EXIGLDRAFT_650194</name>
</gene>
<evidence type="ECO:0000259" key="3">
    <source>
        <dbReference type="Pfam" id="PF03330"/>
    </source>
</evidence>
<evidence type="ECO:0000313" key="5">
    <source>
        <dbReference type="Proteomes" id="UP000077266"/>
    </source>
</evidence>
<evidence type="ECO:0000313" key="4">
    <source>
        <dbReference type="EMBL" id="KZV89475.1"/>
    </source>
</evidence>
<dbReference type="InterPro" id="IPR051477">
    <property type="entry name" value="Expansin_CellWall"/>
</dbReference>
<dbReference type="CDD" id="cd22191">
    <property type="entry name" value="DPBB_RlpA_EXP_N-like"/>
    <property type="match status" value="1"/>
</dbReference>
<dbReference type="PANTHER" id="PTHR31836">
    <property type="match status" value="1"/>
</dbReference>
<reference evidence="4 5" key="1">
    <citation type="journal article" date="2016" name="Mol. Biol. Evol.">
        <title>Comparative Genomics of Early-Diverging Mushroom-Forming Fungi Provides Insights into the Origins of Lignocellulose Decay Capabilities.</title>
        <authorList>
            <person name="Nagy L.G."/>
            <person name="Riley R."/>
            <person name="Tritt A."/>
            <person name="Adam C."/>
            <person name="Daum C."/>
            <person name="Floudas D."/>
            <person name="Sun H."/>
            <person name="Yadav J.S."/>
            <person name="Pangilinan J."/>
            <person name="Larsson K.H."/>
            <person name="Matsuura K."/>
            <person name="Barry K."/>
            <person name="Labutti K."/>
            <person name="Kuo R."/>
            <person name="Ohm R.A."/>
            <person name="Bhattacharya S.S."/>
            <person name="Shirouzu T."/>
            <person name="Yoshinaga Y."/>
            <person name="Martin F.M."/>
            <person name="Grigoriev I.V."/>
            <person name="Hibbett D.S."/>
        </authorList>
    </citation>
    <scope>NUCLEOTIDE SEQUENCE [LARGE SCALE GENOMIC DNA]</scope>
    <source>
        <strain evidence="4 5">HHB12029</strain>
    </source>
</reference>
<dbReference type="SUPFAM" id="SSF50685">
    <property type="entry name" value="Barwin-like endoglucanases"/>
    <property type="match status" value="1"/>
</dbReference>
<dbReference type="InParanoid" id="A0A165FSU0"/>
<dbReference type="EMBL" id="KV426072">
    <property type="protein sequence ID" value="KZV89475.1"/>
    <property type="molecule type" value="Genomic_DNA"/>
</dbReference>
<evidence type="ECO:0000256" key="2">
    <source>
        <dbReference type="SAM" id="SignalP"/>
    </source>
</evidence>
<feature type="signal peptide" evidence="2">
    <location>
        <begin position="1"/>
        <end position="19"/>
    </location>
</feature>
<accession>A0A165FSU0</accession>
<protein>
    <recommendedName>
        <fullName evidence="3">RlpA-like protein double-psi beta-barrel domain-containing protein</fullName>
    </recommendedName>
</protein>
<dbReference type="OrthoDB" id="406505at2759"/>
<organism evidence="4 5">
    <name type="scientific">Exidia glandulosa HHB12029</name>
    <dbReference type="NCBI Taxonomy" id="1314781"/>
    <lineage>
        <taxon>Eukaryota</taxon>
        <taxon>Fungi</taxon>
        <taxon>Dikarya</taxon>
        <taxon>Basidiomycota</taxon>
        <taxon>Agaricomycotina</taxon>
        <taxon>Agaricomycetes</taxon>
        <taxon>Auriculariales</taxon>
        <taxon>Exidiaceae</taxon>
        <taxon>Exidia</taxon>
    </lineage>
</organism>
<dbReference type="InterPro" id="IPR009009">
    <property type="entry name" value="RlpA-like_DPBB"/>
</dbReference>
<sequence>MVRIALVAAVAAFVLSVAAAPLNGTAVEEDFDLEFADYATESTGAGIEARATNVKGKATWFNVGLGSCGVQNSDKDPVVAITPALMGAKKTHCGQWLKIYNPKTKKSAYGRVRDTCPGCASHSKYSIDLSPSLFSKIGNKNSGIIDVTWHWMPKGFNP</sequence>
<dbReference type="Proteomes" id="UP000077266">
    <property type="component" value="Unassembled WGS sequence"/>
</dbReference>